<comment type="pathway">
    <text evidence="3">Cofactor biosynthesis; tetrahydrofolate biosynthesis; 7,8-dihydrofolate from 2-amino-4-hydroxy-6-hydroxymethyl-7,8-dihydropteridine diphosphate and 4-aminobenzoate: step 1/2.</text>
</comment>
<comment type="cofactor">
    <cofactor evidence="2">
        <name>Mg(2+)</name>
        <dbReference type="ChEBI" id="CHEBI:18420"/>
    </cofactor>
</comment>
<evidence type="ECO:0000256" key="7">
    <source>
        <dbReference type="ARBA" id="ARBA00022679"/>
    </source>
</evidence>
<dbReference type="InterPro" id="IPR006390">
    <property type="entry name" value="DHP_synth_dom"/>
</dbReference>
<protein>
    <recommendedName>
        <fullName evidence="6">Dihydropteroate synthase</fullName>
        <ecNumber evidence="5">2.5.1.15</ecNumber>
    </recommendedName>
    <alternativeName>
        <fullName evidence="11">Dihydropteroate pyrophosphorylase</fullName>
    </alternativeName>
</protein>
<feature type="domain" description="Pterin-binding" evidence="12">
    <location>
        <begin position="1"/>
        <end position="251"/>
    </location>
</feature>
<evidence type="ECO:0000256" key="3">
    <source>
        <dbReference type="ARBA" id="ARBA00004763"/>
    </source>
</evidence>
<evidence type="ECO:0000313" key="13">
    <source>
        <dbReference type="EMBL" id="MBK1835106.1"/>
    </source>
</evidence>
<keyword evidence="9" id="KW-0460">Magnesium</keyword>
<dbReference type="InterPro" id="IPR000489">
    <property type="entry name" value="Pterin-binding_dom"/>
</dbReference>
<gene>
    <name evidence="13" type="primary">folP</name>
    <name evidence="13" type="ORF">JIN78_13630</name>
</gene>
<evidence type="ECO:0000256" key="2">
    <source>
        <dbReference type="ARBA" id="ARBA00001946"/>
    </source>
</evidence>
<dbReference type="Pfam" id="PF00809">
    <property type="entry name" value="Pterin_bind"/>
    <property type="match status" value="1"/>
</dbReference>
<dbReference type="EMBL" id="JAENIO010000041">
    <property type="protein sequence ID" value="MBK1835106.1"/>
    <property type="molecule type" value="Genomic_DNA"/>
</dbReference>
<comment type="caution">
    <text evidence="13">The sequence shown here is derived from an EMBL/GenBank/DDBJ whole genome shotgun (WGS) entry which is preliminary data.</text>
</comment>
<dbReference type="SUPFAM" id="SSF51717">
    <property type="entry name" value="Dihydropteroate synthetase-like"/>
    <property type="match status" value="1"/>
</dbReference>
<evidence type="ECO:0000256" key="8">
    <source>
        <dbReference type="ARBA" id="ARBA00022723"/>
    </source>
</evidence>
<dbReference type="CDD" id="cd00739">
    <property type="entry name" value="DHPS"/>
    <property type="match status" value="1"/>
</dbReference>
<dbReference type="PANTHER" id="PTHR20941:SF1">
    <property type="entry name" value="FOLIC ACID SYNTHESIS PROTEIN FOL1"/>
    <property type="match status" value="1"/>
</dbReference>
<dbReference type="Proteomes" id="UP000604083">
    <property type="component" value="Unassembled WGS sequence"/>
</dbReference>
<dbReference type="GO" id="GO:0005829">
    <property type="term" value="C:cytosol"/>
    <property type="evidence" value="ECO:0007669"/>
    <property type="project" value="TreeGrafter"/>
</dbReference>
<organism evidence="13 14">
    <name type="scientific">Roseibacillus ishigakijimensis</name>
    <dbReference type="NCBI Taxonomy" id="454146"/>
    <lineage>
        <taxon>Bacteria</taxon>
        <taxon>Pseudomonadati</taxon>
        <taxon>Verrucomicrobiota</taxon>
        <taxon>Verrucomicrobiia</taxon>
        <taxon>Verrucomicrobiales</taxon>
        <taxon>Verrucomicrobiaceae</taxon>
        <taxon>Roseibacillus</taxon>
    </lineage>
</organism>
<reference evidence="13" key="1">
    <citation type="submission" date="2021-01" db="EMBL/GenBank/DDBJ databases">
        <title>Modified the classification status of verrucomicrobia.</title>
        <authorList>
            <person name="Feng X."/>
        </authorList>
    </citation>
    <scope>NUCLEOTIDE SEQUENCE</scope>
    <source>
        <strain evidence="13">KCTC 12986</strain>
    </source>
</reference>
<dbReference type="GO" id="GO:0046654">
    <property type="term" value="P:tetrahydrofolate biosynthetic process"/>
    <property type="evidence" value="ECO:0007669"/>
    <property type="project" value="TreeGrafter"/>
</dbReference>
<evidence type="ECO:0000313" key="14">
    <source>
        <dbReference type="Proteomes" id="UP000604083"/>
    </source>
</evidence>
<dbReference type="GO" id="GO:0046872">
    <property type="term" value="F:metal ion binding"/>
    <property type="evidence" value="ECO:0007669"/>
    <property type="project" value="UniProtKB-KW"/>
</dbReference>
<comment type="catalytic activity">
    <reaction evidence="1">
        <text>(7,8-dihydropterin-6-yl)methyl diphosphate + 4-aminobenzoate = 7,8-dihydropteroate + diphosphate</text>
        <dbReference type="Rhea" id="RHEA:19949"/>
        <dbReference type="ChEBI" id="CHEBI:17836"/>
        <dbReference type="ChEBI" id="CHEBI:17839"/>
        <dbReference type="ChEBI" id="CHEBI:33019"/>
        <dbReference type="ChEBI" id="CHEBI:72950"/>
        <dbReference type="EC" id="2.5.1.15"/>
    </reaction>
</comment>
<keyword evidence="8" id="KW-0479">Metal-binding</keyword>
<evidence type="ECO:0000256" key="11">
    <source>
        <dbReference type="ARBA" id="ARBA00030193"/>
    </source>
</evidence>
<evidence type="ECO:0000256" key="6">
    <source>
        <dbReference type="ARBA" id="ARBA00016919"/>
    </source>
</evidence>
<accession>A0A934RT01</accession>
<keyword evidence="14" id="KW-1185">Reference proteome</keyword>
<dbReference type="InterPro" id="IPR045031">
    <property type="entry name" value="DHP_synth-like"/>
</dbReference>
<dbReference type="PANTHER" id="PTHR20941">
    <property type="entry name" value="FOLATE SYNTHESIS PROTEINS"/>
    <property type="match status" value="1"/>
</dbReference>
<evidence type="ECO:0000259" key="12">
    <source>
        <dbReference type="PROSITE" id="PS50972"/>
    </source>
</evidence>
<dbReference type="PROSITE" id="PS50972">
    <property type="entry name" value="PTERIN_BINDING"/>
    <property type="match status" value="1"/>
</dbReference>
<keyword evidence="10" id="KW-0289">Folate biosynthesis</keyword>
<name>A0A934RT01_9BACT</name>
<dbReference type="Gene3D" id="3.20.20.20">
    <property type="entry name" value="Dihydropteroate synthase-like"/>
    <property type="match status" value="1"/>
</dbReference>
<dbReference type="NCBIfam" id="TIGR01496">
    <property type="entry name" value="DHPS"/>
    <property type="match status" value="1"/>
</dbReference>
<evidence type="ECO:0000256" key="5">
    <source>
        <dbReference type="ARBA" id="ARBA00012458"/>
    </source>
</evidence>
<evidence type="ECO:0000256" key="4">
    <source>
        <dbReference type="ARBA" id="ARBA00009503"/>
    </source>
</evidence>
<dbReference type="PROSITE" id="PS00793">
    <property type="entry name" value="DHPS_2"/>
    <property type="match status" value="1"/>
</dbReference>
<evidence type="ECO:0000256" key="10">
    <source>
        <dbReference type="ARBA" id="ARBA00022909"/>
    </source>
</evidence>
<dbReference type="GO" id="GO:0004156">
    <property type="term" value="F:dihydropteroate synthase activity"/>
    <property type="evidence" value="ECO:0007669"/>
    <property type="project" value="UniProtKB-EC"/>
</dbReference>
<sequence length="258" mass="28109">MGILNVTPDSFSDGGKWSRRDSAVVRARALVAEGADLIDVGGESTRPGSDAVALEEELERVVPVIEALAREEEVPLSVDTCKPEVARQALAAGASVVNDISGLRDPEMVRLCAQSDCGVVVMHMKGVPKTMQAAPFYEDVVAEVRDYFVERLRTLEAAGIARERLCWDPGIGFGKRLQDNLALLHATGEFTIGGCPVMMGLSRKSFLGELLGEKELSARDWATVGLTAWTRERGALIHRVHEVRPNREALRFTEALLD</sequence>
<dbReference type="AlphaFoldDB" id="A0A934RT01"/>
<keyword evidence="7 13" id="KW-0808">Transferase</keyword>
<dbReference type="GO" id="GO:0046656">
    <property type="term" value="P:folic acid biosynthetic process"/>
    <property type="evidence" value="ECO:0007669"/>
    <property type="project" value="UniProtKB-KW"/>
</dbReference>
<evidence type="ECO:0000256" key="1">
    <source>
        <dbReference type="ARBA" id="ARBA00000012"/>
    </source>
</evidence>
<dbReference type="InterPro" id="IPR011005">
    <property type="entry name" value="Dihydropteroate_synth-like_sf"/>
</dbReference>
<comment type="similarity">
    <text evidence="4">Belongs to the DHPS family.</text>
</comment>
<proteinExistence type="inferred from homology"/>
<dbReference type="FunFam" id="3.20.20.20:FF:000006">
    <property type="entry name" value="Dihydropteroate synthase"/>
    <property type="match status" value="1"/>
</dbReference>
<dbReference type="EC" id="2.5.1.15" evidence="5"/>
<evidence type="ECO:0000256" key="9">
    <source>
        <dbReference type="ARBA" id="ARBA00022842"/>
    </source>
</evidence>